<keyword evidence="1" id="KW-1133">Transmembrane helix</keyword>
<dbReference type="STRING" id="293826.Amet_0776"/>
<dbReference type="EMBL" id="CP000724">
    <property type="protein sequence ID" value="ABR47001.1"/>
    <property type="molecule type" value="Genomic_DNA"/>
</dbReference>
<feature type="transmembrane region" description="Helical" evidence="1">
    <location>
        <begin position="118"/>
        <end position="136"/>
    </location>
</feature>
<dbReference type="eggNOG" id="COG5652">
    <property type="taxonomic scope" value="Bacteria"/>
</dbReference>
<feature type="transmembrane region" description="Helical" evidence="1">
    <location>
        <begin position="6"/>
        <end position="32"/>
    </location>
</feature>
<gene>
    <name evidence="3" type="ordered locus">Amet_0776</name>
</gene>
<feature type="transmembrane region" description="Helical" evidence="1">
    <location>
        <begin position="92"/>
        <end position="112"/>
    </location>
</feature>
<evidence type="ECO:0000259" key="2">
    <source>
        <dbReference type="Pfam" id="PF04892"/>
    </source>
</evidence>
<name>A6TLD3_ALKMQ</name>
<keyword evidence="1" id="KW-0812">Transmembrane</keyword>
<dbReference type="KEGG" id="amt:Amet_0776"/>
<evidence type="ECO:0000313" key="3">
    <source>
        <dbReference type="EMBL" id="ABR47001.1"/>
    </source>
</evidence>
<feature type="domain" description="VanZ-like" evidence="2">
    <location>
        <begin position="60"/>
        <end position="167"/>
    </location>
</feature>
<dbReference type="OrthoDB" id="291892at2"/>
<organism evidence="3 4">
    <name type="scientific">Alkaliphilus metalliredigens (strain QYMF)</name>
    <dbReference type="NCBI Taxonomy" id="293826"/>
    <lineage>
        <taxon>Bacteria</taxon>
        <taxon>Bacillati</taxon>
        <taxon>Bacillota</taxon>
        <taxon>Clostridia</taxon>
        <taxon>Peptostreptococcales</taxon>
        <taxon>Natronincolaceae</taxon>
        <taxon>Alkaliphilus</taxon>
    </lineage>
</organism>
<accession>A6TLD3</accession>
<dbReference type="AlphaFoldDB" id="A6TLD3"/>
<evidence type="ECO:0000313" key="4">
    <source>
        <dbReference type="Proteomes" id="UP000001572"/>
    </source>
</evidence>
<dbReference type="Pfam" id="PF04892">
    <property type="entry name" value="VanZ"/>
    <property type="match status" value="1"/>
</dbReference>
<keyword evidence="4" id="KW-1185">Reference proteome</keyword>
<dbReference type="HOGENOM" id="CLU_1472280_0_0_9"/>
<feature type="transmembrane region" description="Helical" evidence="1">
    <location>
        <begin position="148"/>
        <end position="171"/>
    </location>
</feature>
<proteinExistence type="predicted"/>
<evidence type="ECO:0000256" key="1">
    <source>
        <dbReference type="SAM" id="Phobius"/>
    </source>
</evidence>
<keyword evidence="1" id="KW-0472">Membrane</keyword>
<dbReference type="NCBIfam" id="NF037970">
    <property type="entry name" value="vanZ_1"/>
    <property type="match status" value="1"/>
</dbReference>
<sequence>MKKWKAWMIVIGIIGGIFYLSSIPGLRVLPILKEFNTFIMRFDVYFIRMAEIIAQRLPMDSNELTPFQTASNDFYVYAKANPVIIEFILRKIAHMVVFFCLTIAIFFLFNQYTKKSTTAVLFAFILTTVFAALDEFRQSFVDGRVSSLIDVFIDAIGITFATLLILFAIFITKKWSNEKGPLH</sequence>
<dbReference type="InterPro" id="IPR006976">
    <property type="entry name" value="VanZ-like"/>
</dbReference>
<dbReference type="Proteomes" id="UP000001572">
    <property type="component" value="Chromosome"/>
</dbReference>
<dbReference type="RefSeq" id="WP_012062044.1">
    <property type="nucleotide sequence ID" value="NC_009633.1"/>
</dbReference>
<reference evidence="4" key="1">
    <citation type="journal article" date="2016" name="Genome Announc.">
        <title>Complete genome sequence of Alkaliphilus metalliredigens strain QYMF, an alkaliphilic and metal-reducing bacterium isolated from borax-contaminated leachate ponds.</title>
        <authorList>
            <person name="Hwang C."/>
            <person name="Copeland A."/>
            <person name="Lucas S."/>
            <person name="Lapidus A."/>
            <person name="Barry K."/>
            <person name="Detter J.C."/>
            <person name="Glavina Del Rio T."/>
            <person name="Hammon N."/>
            <person name="Israni S."/>
            <person name="Dalin E."/>
            <person name="Tice H."/>
            <person name="Pitluck S."/>
            <person name="Chertkov O."/>
            <person name="Brettin T."/>
            <person name="Bruce D."/>
            <person name="Han C."/>
            <person name="Schmutz J."/>
            <person name="Larimer F."/>
            <person name="Land M.L."/>
            <person name="Hauser L."/>
            <person name="Kyrpides N."/>
            <person name="Mikhailova N."/>
            <person name="Ye Q."/>
            <person name="Zhou J."/>
            <person name="Richardson P."/>
            <person name="Fields M.W."/>
        </authorList>
    </citation>
    <scope>NUCLEOTIDE SEQUENCE [LARGE SCALE GENOMIC DNA]</scope>
    <source>
        <strain evidence="4">QYMF</strain>
    </source>
</reference>
<protein>
    <submittedName>
        <fullName evidence="3">VanZ family protein</fullName>
    </submittedName>
</protein>